<dbReference type="RefSeq" id="WP_338204165.1">
    <property type="nucleotide sequence ID" value="NZ_JAEKNR010000200.1"/>
</dbReference>
<keyword evidence="2" id="KW-0012">Acyltransferase</keyword>
<gene>
    <name evidence="5" type="ORF">JF922_20145</name>
</gene>
<evidence type="ECO:0000313" key="6">
    <source>
        <dbReference type="Proteomes" id="UP000612893"/>
    </source>
</evidence>
<sequence>MIVRSETPTDYEEIRALVTVTMRPTDAELVDLIRGSENYIPDLALVAEHAERVVGYALLSYVTLKGLGQRSVLALAPLCVRPERQRQGVGAALLCTGLDRADAHGAPLVTVLGHPEYYRRFGFEPARHYDIEPPSRDIPEGVFMVKPLSGYGHRFKGRIVYPPASTSHSSSVTSSRQAERRRPIAAPRQDIHRLLSIARR</sequence>
<dbReference type="AlphaFoldDB" id="A0A934K4M9"/>
<evidence type="ECO:0000256" key="3">
    <source>
        <dbReference type="SAM" id="MobiDB-lite"/>
    </source>
</evidence>
<dbReference type="PROSITE" id="PS51186">
    <property type="entry name" value="GNAT"/>
    <property type="match status" value="1"/>
</dbReference>
<feature type="compositionally biased region" description="Low complexity" evidence="3">
    <location>
        <begin position="165"/>
        <end position="175"/>
    </location>
</feature>
<keyword evidence="1" id="KW-0808">Transferase</keyword>
<feature type="region of interest" description="Disordered" evidence="3">
    <location>
        <begin position="162"/>
        <end position="185"/>
    </location>
</feature>
<dbReference type="InterPro" id="IPR050832">
    <property type="entry name" value="Bact_Acetyltransf"/>
</dbReference>
<dbReference type="Pfam" id="PF13508">
    <property type="entry name" value="Acetyltransf_7"/>
    <property type="match status" value="1"/>
</dbReference>
<evidence type="ECO:0000313" key="5">
    <source>
        <dbReference type="EMBL" id="MBJ7600372.1"/>
    </source>
</evidence>
<dbReference type="Gene3D" id="3.40.630.30">
    <property type="match status" value="1"/>
</dbReference>
<dbReference type="InterPro" id="IPR016181">
    <property type="entry name" value="Acyl_CoA_acyltransferase"/>
</dbReference>
<evidence type="ECO:0000259" key="4">
    <source>
        <dbReference type="PROSITE" id="PS51186"/>
    </source>
</evidence>
<proteinExistence type="predicted"/>
<evidence type="ECO:0000256" key="2">
    <source>
        <dbReference type="ARBA" id="ARBA00023315"/>
    </source>
</evidence>
<evidence type="ECO:0000256" key="1">
    <source>
        <dbReference type="ARBA" id="ARBA00022679"/>
    </source>
</evidence>
<keyword evidence="6" id="KW-1185">Reference proteome</keyword>
<comment type="caution">
    <text evidence="5">The sequence shown here is derived from an EMBL/GenBank/DDBJ whole genome shotgun (WGS) entry which is preliminary data.</text>
</comment>
<name>A0A934K4M9_9BACT</name>
<dbReference type="EMBL" id="JAEKNR010000200">
    <property type="protein sequence ID" value="MBJ7600372.1"/>
    <property type="molecule type" value="Genomic_DNA"/>
</dbReference>
<organism evidence="5 6">
    <name type="scientific">Candidatus Nephthysia bennettiae</name>
    <dbReference type="NCBI Taxonomy" id="3127016"/>
    <lineage>
        <taxon>Bacteria</taxon>
        <taxon>Bacillati</taxon>
        <taxon>Candidatus Dormiibacterota</taxon>
        <taxon>Candidatus Dormibacteria</taxon>
        <taxon>Candidatus Dormibacterales</taxon>
        <taxon>Candidatus Dormibacteraceae</taxon>
        <taxon>Candidatus Nephthysia</taxon>
    </lineage>
</organism>
<feature type="domain" description="N-acetyltransferase" evidence="4">
    <location>
        <begin position="1"/>
        <end position="149"/>
    </location>
</feature>
<dbReference type="CDD" id="cd04301">
    <property type="entry name" value="NAT_SF"/>
    <property type="match status" value="1"/>
</dbReference>
<accession>A0A934K4M9</accession>
<dbReference type="GO" id="GO:0016747">
    <property type="term" value="F:acyltransferase activity, transferring groups other than amino-acyl groups"/>
    <property type="evidence" value="ECO:0007669"/>
    <property type="project" value="InterPro"/>
</dbReference>
<dbReference type="Proteomes" id="UP000612893">
    <property type="component" value="Unassembled WGS sequence"/>
</dbReference>
<dbReference type="InterPro" id="IPR000182">
    <property type="entry name" value="GNAT_dom"/>
</dbReference>
<dbReference type="SUPFAM" id="SSF55729">
    <property type="entry name" value="Acyl-CoA N-acyltransferases (Nat)"/>
    <property type="match status" value="1"/>
</dbReference>
<dbReference type="PANTHER" id="PTHR43877">
    <property type="entry name" value="AMINOALKYLPHOSPHONATE N-ACETYLTRANSFERASE-RELATED-RELATED"/>
    <property type="match status" value="1"/>
</dbReference>
<reference evidence="5" key="1">
    <citation type="submission" date="2020-10" db="EMBL/GenBank/DDBJ databases">
        <title>Ca. Dormibacterota MAGs.</title>
        <authorList>
            <person name="Montgomery K."/>
        </authorList>
    </citation>
    <scope>NUCLEOTIDE SEQUENCE [LARGE SCALE GENOMIC DNA]</scope>
    <source>
        <strain evidence="5">SC8812_S17_10</strain>
    </source>
</reference>
<protein>
    <submittedName>
        <fullName evidence="5">N-acetyltransferase</fullName>
    </submittedName>
</protein>